<gene>
    <name evidence="2" type="ORF">OVA965_LOCUS7710</name>
    <name evidence="3" type="ORF">TMI583_LOCUS7702</name>
</gene>
<dbReference type="Proteomes" id="UP000677228">
    <property type="component" value="Unassembled WGS sequence"/>
</dbReference>
<evidence type="ECO:0000313" key="4">
    <source>
        <dbReference type="Proteomes" id="UP000677228"/>
    </source>
</evidence>
<sequence length="340" mass="39187">MSQSSSSSQSTSSPFPGRRPYQGLIRGSQQNPRLPTLFSSCIRQAQPITKQEFFNDLQQILLTNNVHLESLIVCKVPQPGEINDEDLFAPSIKTNGYDLVCLIKLGVPRQTIFIDAAVKVVVPQKIVITTKCESRATFLKKWCQVDINPKRLNCDLSELPFASRFHQHMVLNYRTPQPFPIHDPLVASHTPQLNFMKEWWSHYIEKLDEKAQAQRTVYPPNRSCSYSKIFENWITRAERPPLTQKQQALKTAQLALHELTNPEPNASPLSSLPQEYKDLNGIYLYGKTQYGKTELLDYYVKTLDLKVYRCSNDTKFGFDNFYVNNYDLIYAELVTWQDLN</sequence>
<dbReference type="AlphaFoldDB" id="A0A8S2DBQ9"/>
<name>A0A8S2DBQ9_9BILA</name>
<evidence type="ECO:0000313" key="3">
    <source>
        <dbReference type="EMBL" id="CAF3647299.1"/>
    </source>
</evidence>
<evidence type="ECO:0000256" key="1">
    <source>
        <dbReference type="SAM" id="MobiDB-lite"/>
    </source>
</evidence>
<dbReference type="EMBL" id="CAJOBA010002493">
    <property type="protein sequence ID" value="CAF3647299.1"/>
    <property type="molecule type" value="Genomic_DNA"/>
</dbReference>
<protein>
    <submittedName>
        <fullName evidence="2">Uncharacterized protein</fullName>
    </submittedName>
</protein>
<feature type="compositionally biased region" description="Low complexity" evidence="1">
    <location>
        <begin position="1"/>
        <end position="13"/>
    </location>
</feature>
<organism evidence="2 4">
    <name type="scientific">Didymodactylos carnosus</name>
    <dbReference type="NCBI Taxonomy" id="1234261"/>
    <lineage>
        <taxon>Eukaryota</taxon>
        <taxon>Metazoa</taxon>
        <taxon>Spiralia</taxon>
        <taxon>Gnathifera</taxon>
        <taxon>Rotifera</taxon>
        <taxon>Eurotatoria</taxon>
        <taxon>Bdelloidea</taxon>
        <taxon>Philodinida</taxon>
        <taxon>Philodinidae</taxon>
        <taxon>Didymodactylos</taxon>
    </lineage>
</organism>
<dbReference type="Proteomes" id="UP000682733">
    <property type="component" value="Unassembled WGS sequence"/>
</dbReference>
<dbReference type="EMBL" id="CAJNOK010002494">
    <property type="protein sequence ID" value="CAF0862560.1"/>
    <property type="molecule type" value="Genomic_DNA"/>
</dbReference>
<comment type="caution">
    <text evidence="2">The sequence shown here is derived from an EMBL/GenBank/DDBJ whole genome shotgun (WGS) entry which is preliminary data.</text>
</comment>
<evidence type="ECO:0000313" key="2">
    <source>
        <dbReference type="EMBL" id="CAF0862560.1"/>
    </source>
</evidence>
<accession>A0A8S2DBQ9</accession>
<proteinExistence type="predicted"/>
<reference evidence="2" key="1">
    <citation type="submission" date="2021-02" db="EMBL/GenBank/DDBJ databases">
        <authorList>
            <person name="Nowell W R."/>
        </authorList>
    </citation>
    <scope>NUCLEOTIDE SEQUENCE</scope>
</reference>
<feature type="region of interest" description="Disordered" evidence="1">
    <location>
        <begin position="1"/>
        <end position="30"/>
    </location>
</feature>